<dbReference type="RefSeq" id="WP_074979609.1">
    <property type="nucleotide sequence ID" value="NZ_FOLS01000008.1"/>
</dbReference>
<organism evidence="2 3">
    <name type="scientific">Pseudomonas citronellolis</name>
    <dbReference type="NCBI Taxonomy" id="53408"/>
    <lineage>
        <taxon>Bacteria</taxon>
        <taxon>Pseudomonadati</taxon>
        <taxon>Pseudomonadota</taxon>
        <taxon>Gammaproteobacteria</taxon>
        <taxon>Pseudomonadales</taxon>
        <taxon>Pseudomonadaceae</taxon>
        <taxon>Pseudomonas</taxon>
    </lineage>
</organism>
<dbReference type="Gene3D" id="3.90.1300.10">
    <property type="entry name" value="Amidase signature (AS) domain"/>
    <property type="match status" value="1"/>
</dbReference>
<dbReference type="PROSITE" id="PS00571">
    <property type="entry name" value="AMIDASES"/>
    <property type="match status" value="1"/>
</dbReference>
<dbReference type="InterPro" id="IPR000120">
    <property type="entry name" value="Amidase"/>
</dbReference>
<dbReference type="GO" id="GO:0003824">
    <property type="term" value="F:catalytic activity"/>
    <property type="evidence" value="ECO:0007669"/>
    <property type="project" value="InterPro"/>
</dbReference>
<protein>
    <submittedName>
        <fullName evidence="2">Amidase</fullName>
    </submittedName>
</protein>
<evidence type="ECO:0000313" key="2">
    <source>
        <dbReference type="EMBL" id="SFC64106.1"/>
    </source>
</evidence>
<gene>
    <name evidence="2" type="ORF">SAMN05216577_108121</name>
</gene>
<feature type="domain" description="Amidase" evidence="1">
    <location>
        <begin position="28"/>
        <end position="446"/>
    </location>
</feature>
<proteinExistence type="predicted"/>
<dbReference type="AlphaFoldDB" id="A0AAQ1HLZ9"/>
<dbReference type="InterPro" id="IPR023631">
    <property type="entry name" value="Amidase_dom"/>
</dbReference>
<reference evidence="2 3" key="1">
    <citation type="submission" date="2016-10" db="EMBL/GenBank/DDBJ databases">
        <authorList>
            <person name="Varghese N."/>
            <person name="Submissions S."/>
        </authorList>
    </citation>
    <scope>NUCLEOTIDE SEQUENCE [LARGE SCALE GENOMIC DNA]</scope>
    <source>
        <strain evidence="2 3">LMG 18378</strain>
    </source>
</reference>
<evidence type="ECO:0000313" key="3">
    <source>
        <dbReference type="Proteomes" id="UP000183385"/>
    </source>
</evidence>
<comment type="caution">
    <text evidence="2">The sequence shown here is derived from an EMBL/GenBank/DDBJ whole genome shotgun (WGS) entry which is preliminary data.</text>
</comment>
<keyword evidence="3" id="KW-1185">Reference proteome</keyword>
<dbReference type="InterPro" id="IPR036928">
    <property type="entry name" value="AS_sf"/>
</dbReference>
<dbReference type="Pfam" id="PF01425">
    <property type="entry name" value="Amidase"/>
    <property type="match status" value="1"/>
</dbReference>
<dbReference type="PANTHER" id="PTHR11895">
    <property type="entry name" value="TRANSAMIDASE"/>
    <property type="match status" value="1"/>
</dbReference>
<dbReference type="InterPro" id="IPR020556">
    <property type="entry name" value="Amidase_CS"/>
</dbReference>
<accession>A0AAQ1HLZ9</accession>
<dbReference type="SUPFAM" id="SSF75304">
    <property type="entry name" value="Amidase signature (AS) enzymes"/>
    <property type="match status" value="1"/>
</dbReference>
<evidence type="ECO:0000259" key="1">
    <source>
        <dbReference type="Pfam" id="PF01425"/>
    </source>
</evidence>
<dbReference type="PANTHER" id="PTHR11895:SF176">
    <property type="entry name" value="AMIDASE AMID-RELATED"/>
    <property type="match status" value="1"/>
</dbReference>
<name>A0AAQ1HLZ9_9PSED</name>
<dbReference type="Proteomes" id="UP000183385">
    <property type="component" value="Unassembled WGS sequence"/>
</dbReference>
<dbReference type="EMBL" id="FOLS01000008">
    <property type="protein sequence ID" value="SFC64106.1"/>
    <property type="molecule type" value="Genomic_DNA"/>
</dbReference>
<sequence length="467" mass="49873">MNALSELHYLEMYELSRLIRSGKLSPVEVVEAQLARIERLEPQLHSYACVTAELALEQARQAERELMRGECRSPLHGIPIAVKDLFDTAGVPTCAGMPLLRGRVPQQDATVVARLREAGAVLLGKLQMTEGAFAIHHPSLVAPNNPWHAGHWAGASSSGCGVATAAGLCYASLGSDSGGSIRFPCAANGLTGLKPTWGRVSRHGCFELAASLDHIGPITRSARDALFLLSTIAGHDPQDPTSLPSVCLEIPGLDESFQGLRIGVDEAWLSDGVDPLIQRALQQVMEIVLQGGGKLLRVRMPDTRAVSANWEAHCGVQTAVAHAATYPRHAAEYGPALSRLIDGGRALSGMDYQRILLAAQRFTGELESLLTQVDLLLAPVQPYAAPSHEQLAALALDAEANRRLIQFTAPFNVSGHPCLSLPCGFTPQGLPLGCQFIAGKGGEAVLCRAGMALQKVSDWHRRHPPGI</sequence>